<accession>A0A8S9Z6N3</accession>
<sequence length="514" mass="57842">MKSVRQRLLDSRNILMTQQSGGLVSKAHISFLKQEVAQLTNVVLEEKRENLFMRQLSELLYVTKTILQVQKIEPHTKSLEEKLITALGEIIAKCNLSVLEIENKPPKKSSVVTSEQISITNTNLQIEAPRNSPILTKLTRLIQANKIEQVIYQSVNYMQDHEMLFTIFNSIKGIPCPYKAEQLSVRYLRQLLNTVALLNAECNHHEDELRLELPKAMVLDGLNLLVRNGEGGLLKQWIRVNKCGMCVAAANQLISHTTSESGSRIKLLLYDMACIVFETVADEQVNVIRSSPFRSRSATTRTMDQMQERLTRCQLGAIDCCLMLNEPERALQMIRKWDVAYDQTITTTVPSEKIFNLLAKQPSATVAARVVSQLLLDSKVNWPQIIQFAKDATYFGADRVIQNHAQKASPTSDMVVTLLAAILNEIMENIPLTDQPEEITRIAQQIGKQSLQFWSTLMGSVPRKDSQQAAVIETCTHRTNACPDRMVYLVQLVTAVLLELTDSAEETIVHGCGD</sequence>
<dbReference type="AlphaFoldDB" id="A0A8S9Z6N3"/>
<evidence type="ECO:0000313" key="1">
    <source>
        <dbReference type="EMBL" id="KAF7261340.1"/>
    </source>
</evidence>
<gene>
    <name evidence="1" type="ORF">EG68_01391</name>
</gene>
<proteinExistence type="predicted"/>
<protein>
    <submittedName>
        <fullName evidence="1">Uncharacterized protein</fullName>
    </submittedName>
</protein>
<dbReference type="EMBL" id="JTDE01000412">
    <property type="protein sequence ID" value="KAF7261340.1"/>
    <property type="molecule type" value="Genomic_DNA"/>
</dbReference>
<name>A0A8S9Z6N3_9TREM</name>
<dbReference type="Proteomes" id="UP000822476">
    <property type="component" value="Unassembled WGS sequence"/>
</dbReference>
<organism evidence="1 2">
    <name type="scientific">Paragonimus skrjabini miyazakii</name>
    <dbReference type="NCBI Taxonomy" id="59628"/>
    <lineage>
        <taxon>Eukaryota</taxon>
        <taxon>Metazoa</taxon>
        <taxon>Spiralia</taxon>
        <taxon>Lophotrochozoa</taxon>
        <taxon>Platyhelminthes</taxon>
        <taxon>Trematoda</taxon>
        <taxon>Digenea</taxon>
        <taxon>Plagiorchiida</taxon>
        <taxon>Troglotremata</taxon>
        <taxon>Troglotrematidae</taxon>
        <taxon>Paragonimus</taxon>
    </lineage>
</organism>
<comment type="caution">
    <text evidence="1">The sequence shown here is derived from an EMBL/GenBank/DDBJ whole genome shotgun (WGS) entry which is preliminary data.</text>
</comment>
<dbReference type="OrthoDB" id="6264436at2759"/>
<evidence type="ECO:0000313" key="2">
    <source>
        <dbReference type="Proteomes" id="UP000822476"/>
    </source>
</evidence>
<keyword evidence="2" id="KW-1185">Reference proteome</keyword>
<reference evidence="1" key="1">
    <citation type="submission" date="2019-07" db="EMBL/GenBank/DDBJ databases">
        <title>Annotation for the trematode Paragonimus miyazaki's.</title>
        <authorList>
            <person name="Choi Y.-J."/>
        </authorList>
    </citation>
    <scope>NUCLEOTIDE SEQUENCE</scope>
    <source>
        <strain evidence="1">Japan</strain>
    </source>
</reference>